<dbReference type="OrthoDB" id="3727682at2"/>
<dbReference type="InterPro" id="IPR052585">
    <property type="entry name" value="Lipid_raft_assoc_Zn_ADH"/>
</dbReference>
<dbReference type="STRING" id="159449.B4N89_37195"/>
<evidence type="ECO:0000313" key="2">
    <source>
        <dbReference type="EMBL" id="OPC77893.1"/>
    </source>
</evidence>
<dbReference type="InterPro" id="IPR011032">
    <property type="entry name" value="GroES-like_sf"/>
</dbReference>
<dbReference type="Pfam" id="PF00107">
    <property type="entry name" value="ADH_zinc_N"/>
    <property type="match status" value="1"/>
</dbReference>
<comment type="caution">
    <text evidence="2">The sequence shown here is derived from an EMBL/GenBank/DDBJ whole genome shotgun (WGS) entry which is preliminary data.</text>
</comment>
<gene>
    <name evidence="2" type="ORF">B4N89_37195</name>
</gene>
<dbReference type="RefSeq" id="WP_078980985.1">
    <property type="nucleotide sequence ID" value="NZ_MWQN01000003.1"/>
</dbReference>
<name>A0A1T3NLX5_9ACTN</name>
<dbReference type="InterPro" id="IPR002364">
    <property type="entry name" value="Quin_OxRdtase/zeta-crystal_CS"/>
</dbReference>
<dbReference type="InterPro" id="IPR013154">
    <property type="entry name" value="ADH-like_N"/>
</dbReference>
<dbReference type="Pfam" id="PF08240">
    <property type="entry name" value="ADH_N"/>
    <property type="match status" value="1"/>
</dbReference>
<evidence type="ECO:0000259" key="1">
    <source>
        <dbReference type="SMART" id="SM00829"/>
    </source>
</evidence>
<feature type="domain" description="Enoyl reductase (ER)" evidence="1">
    <location>
        <begin position="11"/>
        <end position="307"/>
    </location>
</feature>
<dbReference type="InterPro" id="IPR036291">
    <property type="entry name" value="NAD(P)-bd_dom_sf"/>
</dbReference>
<evidence type="ECO:0000313" key="3">
    <source>
        <dbReference type="Proteomes" id="UP000190037"/>
    </source>
</evidence>
<dbReference type="PROSITE" id="PS01162">
    <property type="entry name" value="QOR_ZETA_CRYSTAL"/>
    <property type="match status" value="1"/>
</dbReference>
<organism evidence="2 3">
    <name type="scientific">Embleya scabrispora</name>
    <dbReference type="NCBI Taxonomy" id="159449"/>
    <lineage>
        <taxon>Bacteria</taxon>
        <taxon>Bacillati</taxon>
        <taxon>Actinomycetota</taxon>
        <taxon>Actinomycetes</taxon>
        <taxon>Kitasatosporales</taxon>
        <taxon>Streptomycetaceae</taxon>
        <taxon>Embleya</taxon>
    </lineage>
</organism>
<reference evidence="2 3" key="1">
    <citation type="submission" date="2017-03" db="EMBL/GenBank/DDBJ databases">
        <title>Draft genome sequence of Streptomyces scabrisporus NF3, endophyte isolated from Amphipterygium adstringens.</title>
        <authorList>
            <person name="Vazquez M."/>
            <person name="Ceapa C.D."/>
            <person name="Rodriguez Luna D."/>
            <person name="Sanchez Esquivel S."/>
        </authorList>
    </citation>
    <scope>NUCLEOTIDE SEQUENCE [LARGE SCALE GENOMIC DNA]</scope>
    <source>
        <strain evidence="2 3">NF3</strain>
    </source>
</reference>
<dbReference type="Gene3D" id="3.90.180.10">
    <property type="entry name" value="Medium-chain alcohol dehydrogenases, catalytic domain"/>
    <property type="match status" value="1"/>
</dbReference>
<dbReference type="Proteomes" id="UP000190037">
    <property type="component" value="Unassembled WGS sequence"/>
</dbReference>
<protein>
    <submittedName>
        <fullName evidence="2">NADPH:quinone reductase</fullName>
    </submittedName>
</protein>
<dbReference type="GO" id="GO:0008270">
    <property type="term" value="F:zinc ion binding"/>
    <property type="evidence" value="ECO:0007669"/>
    <property type="project" value="InterPro"/>
</dbReference>
<dbReference type="PANTHER" id="PTHR43482:SF1">
    <property type="entry name" value="PROTEIN AST1-RELATED"/>
    <property type="match status" value="1"/>
</dbReference>
<dbReference type="AlphaFoldDB" id="A0A1T3NLX5"/>
<dbReference type="InterPro" id="IPR020843">
    <property type="entry name" value="ER"/>
</dbReference>
<dbReference type="CDD" id="cd05289">
    <property type="entry name" value="MDR_like_2"/>
    <property type="match status" value="1"/>
</dbReference>
<sequence>MSRAVRYETFGGPEVLEVREVAEPHAGPGEIRVRVTAAGLNPMDWGIAAQPEVAARFGITAPAGFGFDFAGVVDEVDAGATGFAVGDRVHGGAPGRAVADFVVVTTPTGATEPLWHTPEGISSEVAATLPVAGMTAAAALAVMEPRSGDTVLVGGAAGGVGVFAVQLAKLTGARVIGTAAEGTFEFLRRFGVEPVAYGSGLAERVRALAPEGVTAATDLFGVETAETALALGVPPERISTIAAGPNPPGGVRATGGYDADPNAMKRITDAILDGGITVPIAATFPIERIRDAVTLQAGRHVHGKVVITLEPRLR</sequence>
<proteinExistence type="predicted"/>
<dbReference type="SMART" id="SM00829">
    <property type="entry name" value="PKS_ER"/>
    <property type="match status" value="1"/>
</dbReference>
<dbReference type="Gene3D" id="3.40.50.720">
    <property type="entry name" value="NAD(P)-binding Rossmann-like Domain"/>
    <property type="match status" value="1"/>
</dbReference>
<dbReference type="SUPFAM" id="SSF50129">
    <property type="entry name" value="GroES-like"/>
    <property type="match status" value="1"/>
</dbReference>
<dbReference type="InterPro" id="IPR013149">
    <property type="entry name" value="ADH-like_C"/>
</dbReference>
<dbReference type="SUPFAM" id="SSF51735">
    <property type="entry name" value="NAD(P)-binding Rossmann-fold domains"/>
    <property type="match status" value="1"/>
</dbReference>
<dbReference type="EMBL" id="MWQN01000003">
    <property type="protein sequence ID" value="OPC77893.1"/>
    <property type="molecule type" value="Genomic_DNA"/>
</dbReference>
<accession>A0A1T3NLX5</accession>
<dbReference type="PANTHER" id="PTHR43482">
    <property type="entry name" value="PROTEIN AST1-RELATED"/>
    <property type="match status" value="1"/>
</dbReference>
<keyword evidence="3" id="KW-1185">Reference proteome</keyword>
<dbReference type="GO" id="GO:0016491">
    <property type="term" value="F:oxidoreductase activity"/>
    <property type="evidence" value="ECO:0007669"/>
    <property type="project" value="InterPro"/>
</dbReference>